<dbReference type="EMBL" id="SHKW01000001">
    <property type="protein sequence ID" value="RZU39392.1"/>
    <property type="molecule type" value="Genomic_DNA"/>
</dbReference>
<evidence type="ECO:0000259" key="1">
    <source>
        <dbReference type="Pfam" id="PF02371"/>
    </source>
</evidence>
<dbReference type="GO" id="GO:0004803">
    <property type="term" value="F:transposase activity"/>
    <property type="evidence" value="ECO:0007669"/>
    <property type="project" value="InterPro"/>
</dbReference>
<sequence length="184" mass="21158">MDQDGPRRRAEYLYQELDGLQKLRRQVRHELIVACRKHPAAKWLQSVPFLGPLRTAVLIGRVKTPHRFRSKRQFWAYCGLALETRDSGEYCVVNGQVERRKRPVLMRGLNWNHNHELKNLFKGAATTASVGSGVFQQFYLGLLNKGMQPEMARLTLARKIAAITLKIWKKGEAFNPEHLKPQAA</sequence>
<dbReference type="Proteomes" id="UP000292958">
    <property type="component" value="Unassembled WGS sequence"/>
</dbReference>
<evidence type="ECO:0000313" key="3">
    <source>
        <dbReference type="Proteomes" id="UP000292958"/>
    </source>
</evidence>
<dbReference type="InterPro" id="IPR047650">
    <property type="entry name" value="Transpos_IS110"/>
</dbReference>
<comment type="caution">
    <text evidence="2">The sequence shown here is derived from an EMBL/GenBank/DDBJ whole genome shotgun (WGS) entry which is preliminary data.</text>
</comment>
<dbReference type="AlphaFoldDB" id="A0A4Q7YNQ2"/>
<keyword evidence="3" id="KW-1185">Reference proteome</keyword>
<proteinExistence type="predicted"/>
<dbReference type="GO" id="GO:0006313">
    <property type="term" value="P:DNA transposition"/>
    <property type="evidence" value="ECO:0007669"/>
    <property type="project" value="InterPro"/>
</dbReference>
<dbReference type="InterPro" id="IPR003346">
    <property type="entry name" value="Transposase_20"/>
</dbReference>
<feature type="domain" description="Transposase IS116/IS110/IS902 C-terminal" evidence="1">
    <location>
        <begin position="42"/>
        <end position="105"/>
    </location>
</feature>
<accession>A0A4Q7YNQ2</accession>
<reference evidence="2 3" key="1">
    <citation type="submission" date="2019-02" db="EMBL/GenBank/DDBJ databases">
        <title>Genomic Encyclopedia of Archaeal and Bacterial Type Strains, Phase II (KMG-II): from individual species to whole genera.</title>
        <authorList>
            <person name="Goeker M."/>
        </authorList>
    </citation>
    <scope>NUCLEOTIDE SEQUENCE [LARGE SCALE GENOMIC DNA]</scope>
    <source>
        <strain evidence="2 3">DSM 18101</strain>
    </source>
</reference>
<gene>
    <name evidence="2" type="ORF">BDD14_0772</name>
</gene>
<dbReference type="Pfam" id="PF02371">
    <property type="entry name" value="Transposase_20"/>
    <property type="match status" value="1"/>
</dbReference>
<evidence type="ECO:0000313" key="2">
    <source>
        <dbReference type="EMBL" id="RZU39392.1"/>
    </source>
</evidence>
<name>A0A4Q7YNQ2_9BACT</name>
<organism evidence="2 3">
    <name type="scientific">Edaphobacter modestus</name>
    <dbReference type="NCBI Taxonomy" id="388466"/>
    <lineage>
        <taxon>Bacteria</taxon>
        <taxon>Pseudomonadati</taxon>
        <taxon>Acidobacteriota</taxon>
        <taxon>Terriglobia</taxon>
        <taxon>Terriglobales</taxon>
        <taxon>Acidobacteriaceae</taxon>
        <taxon>Edaphobacter</taxon>
    </lineage>
</organism>
<dbReference type="PANTHER" id="PTHR33055">
    <property type="entry name" value="TRANSPOSASE FOR INSERTION SEQUENCE ELEMENT IS1111A"/>
    <property type="match status" value="1"/>
</dbReference>
<protein>
    <submittedName>
        <fullName evidence="2">Transposase IS116/IS110/IS902 family protein</fullName>
    </submittedName>
</protein>
<dbReference type="GO" id="GO:0003677">
    <property type="term" value="F:DNA binding"/>
    <property type="evidence" value="ECO:0007669"/>
    <property type="project" value="InterPro"/>
</dbReference>